<dbReference type="PANTHER" id="PTHR35786:SF1">
    <property type="entry name" value="REDOX-SENSING TRANSCRIPTIONAL REPRESSOR REX 1"/>
    <property type="match status" value="1"/>
</dbReference>
<dbReference type="GO" id="GO:0045892">
    <property type="term" value="P:negative regulation of DNA-templated transcription"/>
    <property type="evidence" value="ECO:0007669"/>
    <property type="project" value="InterPro"/>
</dbReference>
<evidence type="ECO:0000256" key="5">
    <source>
        <dbReference type="ARBA" id="ARBA00023163"/>
    </source>
</evidence>
<evidence type="ECO:0000256" key="2">
    <source>
        <dbReference type="ARBA" id="ARBA00022491"/>
    </source>
</evidence>
<dbReference type="PANTHER" id="PTHR35786">
    <property type="entry name" value="REDOX-SENSING TRANSCRIPTIONAL REPRESSOR REX"/>
    <property type="match status" value="1"/>
</dbReference>
<dbReference type="Pfam" id="PF02629">
    <property type="entry name" value="CoA_binding"/>
    <property type="match status" value="1"/>
</dbReference>
<evidence type="ECO:0000256" key="1">
    <source>
        <dbReference type="ARBA" id="ARBA00022490"/>
    </source>
</evidence>
<evidence type="ECO:0000256" key="4">
    <source>
        <dbReference type="ARBA" id="ARBA00023125"/>
    </source>
</evidence>
<dbReference type="eggNOG" id="COG2344">
    <property type="taxonomic scope" value="Bacteria"/>
</dbReference>
<keyword evidence="1 6" id="KW-0963">Cytoplasm</keyword>
<dbReference type="NCBIfam" id="NF003996">
    <property type="entry name" value="PRK05472.2-5"/>
    <property type="match status" value="1"/>
</dbReference>
<dbReference type="Pfam" id="PF06971">
    <property type="entry name" value="Put_DNA-bind_N"/>
    <property type="match status" value="1"/>
</dbReference>
<dbReference type="InterPro" id="IPR022876">
    <property type="entry name" value="Tscrpt_rep_Rex"/>
</dbReference>
<organism evidence="8 9">
    <name type="scientific">Sediminispirochaeta smaragdinae (strain DSM 11293 / JCM 15392 / SEBR 4228)</name>
    <name type="common">Spirochaeta smaragdinae</name>
    <dbReference type="NCBI Taxonomy" id="573413"/>
    <lineage>
        <taxon>Bacteria</taxon>
        <taxon>Pseudomonadati</taxon>
        <taxon>Spirochaetota</taxon>
        <taxon>Spirochaetia</taxon>
        <taxon>Spirochaetales</taxon>
        <taxon>Spirochaetaceae</taxon>
        <taxon>Sediminispirochaeta</taxon>
    </lineage>
</organism>
<dbReference type="NCBIfam" id="NF003994">
    <property type="entry name" value="PRK05472.2-3"/>
    <property type="match status" value="1"/>
</dbReference>
<dbReference type="OrthoDB" id="9784760at2"/>
<dbReference type="GO" id="GO:0003677">
    <property type="term" value="F:DNA binding"/>
    <property type="evidence" value="ECO:0007669"/>
    <property type="project" value="UniProtKB-UniRule"/>
</dbReference>
<dbReference type="GO" id="GO:0051775">
    <property type="term" value="P:response to redox state"/>
    <property type="evidence" value="ECO:0007669"/>
    <property type="project" value="InterPro"/>
</dbReference>
<reference evidence="8 9" key="1">
    <citation type="journal article" date="2010" name="Stand. Genomic Sci.">
        <title>Complete genome sequence of Spirochaeta smaragdinae type strain (SEBR 4228).</title>
        <authorList>
            <person name="Mavromatis K."/>
            <person name="Yasawong M."/>
            <person name="Chertkov O."/>
            <person name="Lapidus A."/>
            <person name="Lucas S."/>
            <person name="Nolan M."/>
            <person name="Del Rio T.G."/>
            <person name="Tice H."/>
            <person name="Cheng J.F."/>
            <person name="Pitluck S."/>
            <person name="Liolios K."/>
            <person name="Ivanova N."/>
            <person name="Tapia R."/>
            <person name="Han C."/>
            <person name="Bruce D."/>
            <person name="Goodwin L."/>
            <person name="Pati A."/>
            <person name="Chen A."/>
            <person name="Palaniappan K."/>
            <person name="Land M."/>
            <person name="Hauser L."/>
            <person name="Chang Y.J."/>
            <person name="Jeffries C.D."/>
            <person name="Detter J.C."/>
            <person name="Rohde M."/>
            <person name="Brambilla E."/>
            <person name="Spring S."/>
            <person name="Goker M."/>
            <person name="Sikorski J."/>
            <person name="Woyke T."/>
            <person name="Bristow J."/>
            <person name="Eisen J.A."/>
            <person name="Markowitz V."/>
            <person name="Hugenholtz P."/>
            <person name="Klenk H.P."/>
            <person name="Kyrpides N.C."/>
        </authorList>
    </citation>
    <scope>NUCLEOTIDE SEQUENCE [LARGE SCALE GENOMIC DNA]</scope>
    <source>
        <strain evidence="9">DSM 11293 / JCM 15392 / SEBR 4228</strain>
    </source>
</reference>
<comment type="function">
    <text evidence="6">Modulates transcription in response to changes in cellular NADH/NAD(+) redox state.</text>
</comment>
<dbReference type="InterPro" id="IPR003781">
    <property type="entry name" value="CoA-bd"/>
</dbReference>
<dbReference type="GO" id="GO:0003700">
    <property type="term" value="F:DNA-binding transcription factor activity"/>
    <property type="evidence" value="ECO:0007669"/>
    <property type="project" value="UniProtKB-UniRule"/>
</dbReference>
<dbReference type="RefSeq" id="WP_013254280.1">
    <property type="nucleotide sequence ID" value="NC_014364.1"/>
</dbReference>
<dbReference type="InterPro" id="IPR009718">
    <property type="entry name" value="Rex_DNA-bd_C_dom"/>
</dbReference>
<dbReference type="SUPFAM" id="SSF46785">
    <property type="entry name" value="Winged helix' DNA-binding domain"/>
    <property type="match status" value="1"/>
</dbReference>
<dbReference type="Gene3D" id="3.40.50.720">
    <property type="entry name" value="NAD(P)-binding Rossmann-like Domain"/>
    <property type="match status" value="1"/>
</dbReference>
<evidence type="ECO:0000256" key="3">
    <source>
        <dbReference type="ARBA" id="ARBA00023015"/>
    </source>
</evidence>
<dbReference type="InterPro" id="IPR036291">
    <property type="entry name" value="NAD(P)-bd_dom_sf"/>
</dbReference>
<keyword evidence="5 6" id="KW-0804">Transcription</keyword>
<evidence type="ECO:0000313" key="9">
    <source>
        <dbReference type="Proteomes" id="UP000002318"/>
    </source>
</evidence>
<comment type="similarity">
    <text evidence="6">Belongs to the transcriptional regulatory Rex family.</text>
</comment>
<keyword evidence="6" id="KW-0520">NAD</keyword>
<dbReference type="InterPro" id="IPR036388">
    <property type="entry name" value="WH-like_DNA-bd_sf"/>
</dbReference>
<dbReference type="HOGENOM" id="CLU_061534_1_0_12"/>
<evidence type="ECO:0000259" key="7">
    <source>
        <dbReference type="SMART" id="SM00881"/>
    </source>
</evidence>
<dbReference type="GO" id="GO:0005737">
    <property type="term" value="C:cytoplasm"/>
    <property type="evidence" value="ECO:0007669"/>
    <property type="project" value="UniProtKB-SubCell"/>
</dbReference>
<dbReference type="STRING" id="573413.Spirs_1689"/>
<proteinExistence type="inferred from homology"/>
<dbReference type="EMBL" id="CP002116">
    <property type="protein sequence ID" value="ADK80816.1"/>
    <property type="molecule type" value="Genomic_DNA"/>
</dbReference>
<dbReference type="InterPro" id="IPR036390">
    <property type="entry name" value="WH_DNA-bd_sf"/>
</dbReference>
<feature type="binding site" evidence="6">
    <location>
        <begin position="92"/>
        <end position="97"/>
    </location>
    <ligand>
        <name>NAD(+)</name>
        <dbReference type="ChEBI" id="CHEBI:57540"/>
    </ligand>
</feature>
<keyword evidence="3 6" id="KW-0805">Transcription regulation</keyword>
<feature type="domain" description="CoA-binding" evidence="7">
    <location>
        <begin position="81"/>
        <end position="182"/>
    </location>
</feature>
<comment type="subunit">
    <text evidence="6">Homodimer.</text>
</comment>
<dbReference type="SUPFAM" id="SSF51735">
    <property type="entry name" value="NAD(P)-binding Rossmann-fold domains"/>
    <property type="match status" value="1"/>
</dbReference>
<keyword evidence="9" id="KW-1185">Reference proteome</keyword>
<feature type="DNA-binding region" description="H-T-H motif" evidence="6">
    <location>
        <begin position="18"/>
        <end position="57"/>
    </location>
</feature>
<dbReference type="AlphaFoldDB" id="E1R651"/>
<dbReference type="SMART" id="SM00881">
    <property type="entry name" value="CoA_binding"/>
    <property type="match status" value="1"/>
</dbReference>
<keyword evidence="4 6" id="KW-0238">DNA-binding</keyword>
<keyword evidence="2 6" id="KW-0678">Repressor</keyword>
<evidence type="ECO:0000313" key="8">
    <source>
        <dbReference type="EMBL" id="ADK80816.1"/>
    </source>
</evidence>
<gene>
    <name evidence="6" type="primary">rex</name>
    <name evidence="8" type="ordered locus">Spirs_1689</name>
</gene>
<dbReference type="Gene3D" id="1.10.10.10">
    <property type="entry name" value="Winged helix-like DNA-binding domain superfamily/Winged helix DNA-binding domain"/>
    <property type="match status" value="1"/>
</dbReference>
<evidence type="ECO:0000256" key="6">
    <source>
        <dbReference type="HAMAP-Rule" id="MF_01131"/>
    </source>
</evidence>
<accession>E1R651</accession>
<name>E1R651_SEDSS</name>
<comment type="subcellular location">
    <subcellularLocation>
        <location evidence="6">Cytoplasm</location>
    </subcellularLocation>
</comment>
<protein>
    <recommendedName>
        <fullName evidence="6">Redox-sensing transcriptional repressor Rex</fullName>
    </recommendedName>
</protein>
<dbReference type="KEGG" id="ssm:Spirs_1689"/>
<dbReference type="HAMAP" id="MF_01131">
    <property type="entry name" value="Rex"/>
    <property type="match status" value="1"/>
</dbReference>
<sequence>MREHLIAAPLPTIRRIPRYLNVLEDFAAEQISFVSATDIANKLGLKPIQVRKDMAFTGIVGKPKVGYKTDELIETIKSFLGWDSATDAFLIGAGALGTALLGYRGFAERGLQIVAAFDIDPKKIGTRIHGKEVFPISKMAELAKRMQVHIGVLTVPAESASQCAHALMDAGITGIWNFSPAELDVPESMTVQREDLSAGLAVLSVRMSEKKQGIV</sequence>
<dbReference type="NCBIfam" id="NF003995">
    <property type="entry name" value="PRK05472.2-4"/>
    <property type="match status" value="1"/>
</dbReference>
<dbReference type="Proteomes" id="UP000002318">
    <property type="component" value="Chromosome"/>
</dbReference>